<dbReference type="GO" id="GO:0043565">
    <property type="term" value="F:sequence-specific DNA binding"/>
    <property type="evidence" value="ECO:0007669"/>
    <property type="project" value="InterPro"/>
</dbReference>
<dbReference type="EMBL" id="QJHK01000015">
    <property type="protein sequence ID" value="PXY39737.1"/>
    <property type="molecule type" value="Genomic_DNA"/>
</dbReference>
<evidence type="ECO:0000256" key="4">
    <source>
        <dbReference type="ARBA" id="ARBA00023015"/>
    </source>
</evidence>
<dbReference type="InterPro" id="IPR036097">
    <property type="entry name" value="HisK_dim/P_sf"/>
</dbReference>
<dbReference type="InterPro" id="IPR018062">
    <property type="entry name" value="HTH_AraC-typ_CS"/>
</dbReference>
<reference evidence="12 13" key="1">
    <citation type="submission" date="2018-05" db="EMBL/GenBank/DDBJ databases">
        <title>Flavobacterium sp. strain IMCC34759, incomplete genome.</title>
        <authorList>
            <person name="Joung Y."/>
            <person name="Cho J."/>
        </authorList>
    </citation>
    <scope>NUCLEOTIDE SEQUENCE [LARGE SCALE GENOMIC DNA]</scope>
    <source>
        <strain evidence="12 13">IMCC34759</strain>
    </source>
</reference>
<dbReference type="Gene3D" id="3.30.565.10">
    <property type="entry name" value="Histidine kinase-like ATPase, C-terminal domain"/>
    <property type="match status" value="1"/>
</dbReference>
<dbReference type="GO" id="GO:0000155">
    <property type="term" value="F:phosphorelay sensor kinase activity"/>
    <property type="evidence" value="ECO:0007669"/>
    <property type="project" value="InterPro"/>
</dbReference>
<evidence type="ECO:0000313" key="12">
    <source>
        <dbReference type="EMBL" id="PXY39737.1"/>
    </source>
</evidence>
<keyword evidence="6" id="KW-0804">Transcription</keyword>
<accession>A0A2V4BLU7</accession>
<keyword evidence="13" id="KW-1185">Reference proteome</keyword>
<dbReference type="PROSITE" id="PS50109">
    <property type="entry name" value="HIS_KIN"/>
    <property type="match status" value="1"/>
</dbReference>
<dbReference type="InterPro" id="IPR009057">
    <property type="entry name" value="Homeodomain-like_sf"/>
</dbReference>
<dbReference type="SUPFAM" id="SSF46689">
    <property type="entry name" value="Homeodomain-like"/>
    <property type="match status" value="1"/>
</dbReference>
<keyword evidence="8" id="KW-0732">Signal</keyword>
<comment type="caution">
    <text evidence="12">The sequence shown here is derived from an EMBL/GenBank/DDBJ whole genome shotgun (WGS) entry which is preliminary data.</text>
</comment>
<dbReference type="RefSeq" id="WP_110307603.1">
    <property type="nucleotide sequence ID" value="NZ_QJHK01000015.1"/>
</dbReference>
<feature type="signal peptide" evidence="8">
    <location>
        <begin position="1"/>
        <end position="22"/>
    </location>
</feature>
<feature type="modified residue" description="4-aspartylphosphate" evidence="7">
    <location>
        <position position="1180"/>
    </location>
</feature>
<dbReference type="Pfam" id="PF00072">
    <property type="entry name" value="Response_reg"/>
    <property type="match status" value="1"/>
</dbReference>
<evidence type="ECO:0000256" key="6">
    <source>
        <dbReference type="ARBA" id="ARBA00023163"/>
    </source>
</evidence>
<evidence type="ECO:0000259" key="10">
    <source>
        <dbReference type="PROSITE" id="PS50109"/>
    </source>
</evidence>
<dbReference type="EC" id="2.7.13.3" evidence="2"/>
<dbReference type="SMART" id="SM00387">
    <property type="entry name" value="HATPase_c"/>
    <property type="match status" value="1"/>
</dbReference>
<dbReference type="PROSITE" id="PS50110">
    <property type="entry name" value="RESPONSE_REGULATORY"/>
    <property type="match status" value="1"/>
</dbReference>
<dbReference type="InterPro" id="IPR005467">
    <property type="entry name" value="His_kinase_dom"/>
</dbReference>
<dbReference type="InterPro" id="IPR004358">
    <property type="entry name" value="Sig_transdc_His_kin-like_C"/>
</dbReference>
<dbReference type="PROSITE" id="PS00041">
    <property type="entry name" value="HTH_ARAC_FAMILY_1"/>
    <property type="match status" value="1"/>
</dbReference>
<dbReference type="Pfam" id="PF00512">
    <property type="entry name" value="HisKA"/>
    <property type="match status" value="1"/>
</dbReference>
<dbReference type="SUPFAM" id="SSF52172">
    <property type="entry name" value="CheY-like"/>
    <property type="match status" value="1"/>
</dbReference>
<dbReference type="Gene3D" id="2.130.10.10">
    <property type="entry name" value="YVTN repeat-like/Quinoprotein amine dehydrogenase"/>
    <property type="match status" value="2"/>
</dbReference>
<protein>
    <recommendedName>
        <fullName evidence="2">histidine kinase</fullName>
        <ecNumber evidence="2">2.7.13.3</ecNumber>
    </recommendedName>
</protein>
<dbReference type="InterPro" id="IPR011123">
    <property type="entry name" value="Y_Y_Y"/>
</dbReference>
<dbReference type="Gene3D" id="1.10.287.130">
    <property type="match status" value="1"/>
</dbReference>
<evidence type="ECO:0000259" key="9">
    <source>
        <dbReference type="PROSITE" id="PS01124"/>
    </source>
</evidence>
<feature type="domain" description="Response regulatory" evidence="11">
    <location>
        <begin position="1132"/>
        <end position="1247"/>
    </location>
</feature>
<dbReference type="PROSITE" id="PS01124">
    <property type="entry name" value="HTH_ARAC_FAMILY_2"/>
    <property type="match status" value="1"/>
</dbReference>
<evidence type="ECO:0000259" key="11">
    <source>
        <dbReference type="PROSITE" id="PS50110"/>
    </source>
</evidence>
<dbReference type="CDD" id="cd17574">
    <property type="entry name" value="REC_OmpR"/>
    <property type="match status" value="1"/>
</dbReference>
<dbReference type="Pfam" id="PF07494">
    <property type="entry name" value="Reg_prop"/>
    <property type="match status" value="4"/>
</dbReference>
<evidence type="ECO:0000256" key="7">
    <source>
        <dbReference type="PROSITE-ProRule" id="PRU00169"/>
    </source>
</evidence>
<dbReference type="SUPFAM" id="SSF47384">
    <property type="entry name" value="Homodimeric domain of signal transducing histidine kinase"/>
    <property type="match status" value="1"/>
</dbReference>
<name>A0A2V4BLU7_9FLAO</name>
<dbReference type="FunFam" id="2.60.40.10:FF:000791">
    <property type="entry name" value="Two-component system sensor histidine kinase/response regulator"/>
    <property type="match status" value="1"/>
</dbReference>
<feature type="chain" id="PRO_5016152730" description="histidine kinase" evidence="8">
    <location>
        <begin position="23"/>
        <end position="1380"/>
    </location>
</feature>
<dbReference type="InterPro" id="IPR011110">
    <property type="entry name" value="Reg_prop"/>
</dbReference>
<dbReference type="PANTHER" id="PTHR43547:SF2">
    <property type="entry name" value="HYBRID SIGNAL TRANSDUCTION HISTIDINE KINASE C"/>
    <property type="match status" value="1"/>
</dbReference>
<comment type="catalytic activity">
    <reaction evidence="1">
        <text>ATP + protein L-histidine = ADP + protein N-phospho-L-histidine.</text>
        <dbReference type="EC" id="2.7.13.3"/>
    </reaction>
</comment>
<dbReference type="InterPro" id="IPR003594">
    <property type="entry name" value="HATPase_dom"/>
</dbReference>
<dbReference type="SMART" id="SM00388">
    <property type="entry name" value="HisKA"/>
    <property type="match status" value="1"/>
</dbReference>
<proteinExistence type="predicted"/>
<dbReference type="Pfam" id="PF12833">
    <property type="entry name" value="HTH_18"/>
    <property type="match status" value="1"/>
</dbReference>
<keyword evidence="12" id="KW-0418">Kinase</keyword>
<dbReference type="SUPFAM" id="SSF55874">
    <property type="entry name" value="ATPase domain of HSP90 chaperone/DNA topoisomerase II/histidine kinase"/>
    <property type="match status" value="1"/>
</dbReference>
<dbReference type="PRINTS" id="PR00344">
    <property type="entry name" value="BCTRLSENSOR"/>
</dbReference>
<dbReference type="Pfam" id="PF07495">
    <property type="entry name" value="Y_Y_Y"/>
    <property type="match status" value="1"/>
</dbReference>
<dbReference type="InterPro" id="IPR003661">
    <property type="entry name" value="HisK_dim/P_dom"/>
</dbReference>
<evidence type="ECO:0000313" key="13">
    <source>
        <dbReference type="Proteomes" id="UP000247903"/>
    </source>
</evidence>
<dbReference type="InterPro" id="IPR011006">
    <property type="entry name" value="CheY-like_superfamily"/>
</dbReference>
<dbReference type="Gene3D" id="2.60.40.10">
    <property type="entry name" value="Immunoglobulins"/>
    <property type="match status" value="1"/>
</dbReference>
<keyword evidence="5" id="KW-0238">DNA-binding</keyword>
<dbReference type="SMART" id="SM00342">
    <property type="entry name" value="HTH_ARAC"/>
    <property type="match status" value="1"/>
</dbReference>
<feature type="domain" description="HTH araC/xylS-type" evidence="9">
    <location>
        <begin position="1278"/>
        <end position="1377"/>
    </location>
</feature>
<dbReference type="GO" id="GO:0003700">
    <property type="term" value="F:DNA-binding transcription factor activity"/>
    <property type="evidence" value="ECO:0007669"/>
    <property type="project" value="InterPro"/>
</dbReference>
<evidence type="ECO:0000256" key="3">
    <source>
        <dbReference type="ARBA" id="ARBA00022553"/>
    </source>
</evidence>
<feature type="domain" description="Histidine kinase" evidence="10">
    <location>
        <begin position="855"/>
        <end position="1088"/>
    </location>
</feature>
<keyword evidence="3 7" id="KW-0597">Phosphoprotein</keyword>
<dbReference type="InterPro" id="IPR018060">
    <property type="entry name" value="HTH_AraC"/>
</dbReference>
<dbReference type="OrthoDB" id="1522078at2"/>
<dbReference type="InterPro" id="IPR001789">
    <property type="entry name" value="Sig_transdc_resp-reg_receiver"/>
</dbReference>
<evidence type="ECO:0000256" key="1">
    <source>
        <dbReference type="ARBA" id="ARBA00000085"/>
    </source>
</evidence>
<evidence type="ECO:0000256" key="5">
    <source>
        <dbReference type="ARBA" id="ARBA00023125"/>
    </source>
</evidence>
<dbReference type="CDD" id="cd00082">
    <property type="entry name" value="HisKA"/>
    <property type="match status" value="1"/>
</dbReference>
<dbReference type="SMART" id="SM00448">
    <property type="entry name" value="REC"/>
    <property type="match status" value="1"/>
</dbReference>
<organism evidence="12 13">
    <name type="scientific">Flavobacterium cheongpyeongense</name>
    <dbReference type="NCBI Taxonomy" id="2212651"/>
    <lineage>
        <taxon>Bacteria</taxon>
        <taxon>Pseudomonadati</taxon>
        <taxon>Bacteroidota</taxon>
        <taxon>Flavobacteriia</taxon>
        <taxon>Flavobacteriales</taxon>
        <taxon>Flavobacteriaceae</taxon>
        <taxon>Flavobacterium</taxon>
    </lineage>
</organism>
<dbReference type="SUPFAM" id="SSF63829">
    <property type="entry name" value="Calcium-dependent phosphotriesterase"/>
    <property type="match status" value="3"/>
</dbReference>
<dbReference type="Gene3D" id="3.40.50.2300">
    <property type="match status" value="1"/>
</dbReference>
<dbReference type="InterPro" id="IPR036890">
    <property type="entry name" value="HATPase_C_sf"/>
</dbReference>
<evidence type="ECO:0000256" key="2">
    <source>
        <dbReference type="ARBA" id="ARBA00012438"/>
    </source>
</evidence>
<keyword evidence="12" id="KW-0808">Transferase</keyword>
<dbReference type="Pfam" id="PF02518">
    <property type="entry name" value="HATPase_c"/>
    <property type="match status" value="1"/>
</dbReference>
<sequence>MSQKKCFRICAILLFTINCLFSQNTFENYQFRLVSKETSKSGIYTIAQDRSGVIWLGTNGAGLYKFDGVNYIAYEQNSKVNNSINSNLIYVVYVDSHNRLWVGTDEGLCIYNRDLNTFENIDLQKKTGKEAVISVKSIIEDNNGNLFLGTFNGGLLRLNKESRKITPIKLDMPNSKNCLINSLVKDNEGSVYVGTNFGLRVIDPIKNKVKKVISQDDQLLSGNIVSMFIDSKQNLWIGNGYKGLVKLNLDAKIKQAVSYPITEKRIMSILATDSKTILCATENDGLIIVNDQGIVQKKYTNSKFNNRSLSSNSVWSLFLDKEKRIWLGYYNKGLGIFDKINSKVNIIESLPGNAQSLQTSCVTGIAKDNEGQLWISMEGGGVDVYDPKTKLFKHITKSDTNFYSGLTIDNITNVFIDKNQNIWLSSWNEGIFVLKKGSKKFINYNTKNTQNLTSDNIMSIAQDSRGVIWIGTFAKGLHYYTPSDGQFHHCNSKPFHTNGLTNLDIRKVLVDSDDAVWVGSLTGLYKISTTDFVSFSVTSFRDKMSEKLKNHKSTHTINTLYQTNNKEIWIGTDGAGLFSYNKKTDVLKWYINFKGLHEKSISSIVESNDGCIWLSGKKGITKLDLEKKISINYSTYDGLLGNDFNNNSVLKDKNGFLYFGSYEGVNYFNPASLVKSKKQLPIYLTDLKIFNKSVGPLEKNSPLIKTIAETKKIILKHDQSVFTIDFIAINYSFPARNEFAYYLEGFEDSWNYVGNKRSATYTNLAPGNYVFKIKASEKNGVWSQKPLELKIEILPPWWKTSFAYVFYFLLLFAGVHFTNQYYQNRFKQKQMIEFEQKKAIQIEKLNNKKLQFFTNISHEFRTPLTLILNPLGDILKNNSPELPDSVLNKLKTIQKSSDRLSRLINELMDFNQLQFNKMTIKLQLIEVISFTKEIVSYFYEEAISRGIDLQFESDKTSLKDWIDPKMFEKIIFNVISNAFKVTPDNGQIKVKIVVNEEFLNFPLINSTDNYPSFEIMIEDTGAGLDKKDIKRIFDRFYQVNNLNKAYYGSTGIGLEVVRGFVELHKGIIEVDSELGVGTTFKLVFPVGKNFFNENEILLEEFKKEKKISYTPIIEKKENQSQDHQEQQDRIYTILIVEDNVELRNYLKNELKKEYKVLVAENGQVGFELALQKLPDLILTDVIMPVMSGLELCKNIKADLKTSHIPLMMLSAKALIKDKLEGIDSGADMYLSKPFDMDILRSSLTQLINSRQIMFNKFYNGITPKAKEKTTTLDNEFIKNILTYVNENINETELSVEVLASKVFLSRSQLYRKIKTLTGVSVNEFIRNVRLEKAKELIELGNDNITEISFKVGFSSPSYFTKCYKEKYGQLPTHNNKKIGS</sequence>
<dbReference type="Proteomes" id="UP000247903">
    <property type="component" value="Unassembled WGS sequence"/>
</dbReference>
<dbReference type="Gene3D" id="1.10.10.60">
    <property type="entry name" value="Homeodomain-like"/>
    <property type="match status" value="2"/>
</dbReference>
<dbReference type="InterPro" id="IPR015943">
    <property type="entry name" value="WD40/YVTN_repeat-like_dom_sf"/>
</dbReference>
<dbReference type="PANTHER" id="PTHR43547">
    <property type="entry name" value="TWO-COMPONENT HISTIDINE KINASE"/>
    <property type="match status" value="1"/>
</dbReference>
<gene>
    <name evidence="12" type="ORF">DMB65_15810</name>
</gene>
<dbReference type="InterPro" id="IPR013783">
    <property type="entry name" value="Ig-like_fold"/>
</dbReference>
<keyword evidence="4" id="KW-0805">Transcription regulation</keyword>
<evidence type="ECO:0000256" key="8">
    <source>
        <dbReference type="SAM" id="SignalP"/>
    </source>
</evidence>